<protein>
    <submittedName>
        <fullName evidence="3">Uncharacterized protein</fullName>
    </submittedName>
</protein>
<dbReference type="PANTHER" id="PTHR34292">
    <property type="entry name" value="OUTER SPORE WALL PROTEIN LDS1"/>
    <property type="match status" value="1"/>
</dbReference>
<dbReference type="PANTHER" id="PTHR34292:SF2">
    <property type="entry name" value="OUTER SPORE WALL PROTEIN LDS1"/>
    <property type="match status" value="1"/>
</dbReference>
<keyword evidence="4" id="KW-1185">Reference proteome</keyword>
<evidence type="ECO:0000313" key="4">
    <source>
        <dbReference type="Proteomes" id="UP000054845"/>
    </source>
</evidence>
<feature type="region of interest" description="Disordered" evidence="1">
    <location>
        <begin position="286"/>
        <end position="398"/>
    </location>
</feature>
<keyword evidence="2" id="KW-1133">Transmembrane helix</keyword>
<accession>A0A0P1BRN0</accession>
<dbReference type="EMBL" id="CCYA01000276">
    <property type="protein sequence ID" value="CEH18829.1"/>
    <property type="molecule type" value="Genomic_DNA"/>
</dbReference>
<dbReference type="STRING" id="401625.A0A0P1BRN0"/>
<feature type="transmembrane region" description="Helical" evidence="2">
    <location>
        <begin position="186"/>
        <end position="209"/>
    </location>
</feature>
<evidence type="ECO:0000256" key="2">
    <source>
        <dbReference type="SAM" id="Phobius"/>
    </source>
</evidence>
<feature type="transmembrane region" description="Helical" evidence="2">
    <location>
        <begin position="103"/>
        <end position="124"/>
    </location>
</feature>
<keyword evidence="2" id="KW-0812">Transmembrane</keyword>
<feature type="compositionally biased region" description="Basic and acidic residues" evidence="1">
    <location>
        <begin position="294"/>
        <end position="307"/>
    </location>
</feature>
<name>A0A0P1BRN0_9BASI</name>
<sequence length="398" mass="43890">MPEELLNMPPAYCMVGAYRLAHDPLLWKPMWSRTSQAAKRAGAVAAGWAVVTWPVQRLFVSWFMKGSASVTGMASMYESTISTADRLDGSNDSSLLGFGMPSLTTFAAMMFVLGQCNTIMEFWLRRKLRECRNEAYAATVRSRGKGDDWWTPYFEEWAEPPLAKAEKNAKKQAIYMRLASPLIRIFVLKVVLLPLDFIPFMGLIASSVIRSLSMGRQLHSPLFAHKRMTPLQVELWVTERQFEYRLFGLTAALLESVPVVGLAFSISNRVGAAMYAFDLEKRQQSFRSGKRKPLPKEETYSLADPRRPSSPTSSQRNKLPVAPQGDDGFAMPGAAFNKASSSVQFGGPPAYTESDARKYIGDTAAGPQGNLGLAAAHAPAAETGVGLNKRRVPPPPSR</sequence>
<organism evidence="3 4">
    <name type="scientific">Ceraceosorus bombacis</name>
    <dbReference type="NCBI Taxonomy" id="401625"/>
    <lineage>
        <taxon>Eukaryota</taxon>
        <taxon>Fungi</taxon>
        <taxon>Dikarya</taxon>
        <taxon>Basidiomycota</taxon>
        <taxon>Ustilaginomycotina</taxon>
        <taxon>Exobasidiomycetes</taxon>
        <taxon>Ceraceosorales</taxon>
        <taxon>Ceraceosoraceae</taxon>
        <taxon>Ceraceosorus</taxon>
    </lineage>
</organism>
<evidence type="ECO:0000313" key="3">
    <source>
        <dbReference type="EMBL" id="CEH18829.1"/>
    </source>
</evidence>
<dbReference type="Proteomes" id="UP000054845">
    <property type="component" value="Unassembled WGS sequence"/>
</dbReference>
<reference evidence="3 4" key="1">
    <citation type="submission" date="2014-09" db="EMBL/GenBank/DDBJ databases">
        <authorList>
            <person name="Magalhaes I.L.F."/>
            <person name="Oliveira U."/>
            <person name="Santos F.R."/>
            <person name="Vidigal T.H.D.A."/>
            <person name="Brescovit A.D."/>
            <person name="Santos A.J."/>
        </authorList>
    </citation>
    <scope>NUCLEOTIDE SEQUENCE [LARGE SCALE GENOMIC DNA]</scope>
</reference>
<dbReference type="OrthoDB" id="10012223at2759"/>
<evidence type="ECO:0000256" key="1">
    <source>
        <dbReference type="SAM" id="MobiDB-lite"/>
    </source>
</evidence>
<dbReference type="InterPro" id="IPR052786">
    <property type="entry name" value="Spore_wall_assembly"/>
</dbReference>
<dbReference type="AlphaFoldDB" id="A0A0P1BRN0"/>
<keyword evidence="2" id="KW-0472">Membrane</keyword>
<proteinExistence type="predicted"/>